<organism evidence="2 3">
    <name type="scientific">Gossypium australe</name>
    <dbReference type="NCBI Taxonomy" id="47621"/>
    <lineage>
        <taxon>Eukaryota</taxon>
        <taxon>Viridiplantae</taxon>
        <taxon>Streptophyta</taxon>
        <taxon>Embryophyta</taxon>
        <taxon>Tracheophyta</taxon>
        <taxon>Spermatophyta</taxon>
        <taxon>Magnoliopsida</taxon>
        <taxon>eudicotyledons</taxon>
        <taxon>Gunneridae</taxon>
        <taxon>Pentapetalae</taxon>
        <taxon>rosids</taxon>
        <taxon>malvids</taxon>
        <taxon>Malvales</taxon>
        <taxon>Malvaceae</taxon>
        <taxon>Malvoideae</taxon>
        <taxon>Gossypium</taxon>
    </lineage>
</organism>
<dbReference type="PANTHER" id="PTHR47074">
    <property type="entry name" value="BNAC02G40300D PROTEIN"/>
    <property type="match status" value="1"/>
</dbReference>
<dbReference type="InterPro" id="IPR036397">
    <property type="entry name" value="RNaseH_sf"/>
</dbReference>
<dbReference type="GO" id="GO:0004523">
    <property type="term" value="F:RNA-DNA hybrid ribonuclease activity"/>
    <property type="evidence" value="ECO:0007669"/>
    <property type="project" value="InterPro"/>
</dbReference>
<comment type="caution">
    <text evidence="2">The sequence shown here is derived from an EMBL/GenBank/DDBJ whole genome shotgun (WGS) entry which is preliminary data.</text>
</comment>
<reference evidence="3" key="1">
    <citation type="journal article" date="2019" name="Plant Biotechnol. J.">
        <title>Genome sequencing of the Australian wild diploid species Gossypium australe highlights disease resistance and delayed gland morphogenesis.</title>
        <authorList>
            <person name="Cai Y."/>
            <person name="Cai X."/>
            <person name="Wang Q."/>
            <person name="Wang P."/>
            <person name="Zhang Y."/>
            <person name="Cai C."/>
            <person name="Xu Y."/>
            <person name="Wang K."/>
            <person name="Zhou Z."/>
            <person name="Wang C."/>
            <person name="Geng S."/>
            <person name="Li B."/>
            <person name="Dong Q."/>
            <person name="Hou Y."/>
            <person name="Wang H."/>
            <person name="Ai P."/>
            <person name="Liu Z."/>
            <person name="Yi F."/>
            <person name="Sun M."/>
            <person name="An G."/>
            <person name="Cheng J."/>
            <person name="Zhang Y."/>
            <person name="Shi Q."/>
            <person name="Xie Y."/>
            <person name="Shi X."/>
            <person name="Chang Y."/>
            <person name="Huang F."/>
            <person name="Chen Y."/>
            <person name="Hong S."/>
            <person name="Mi L."/>
            <person name="Sun Q."/>
            <person name="Zhang L."/>
            <person name="Zhou B."/>
            <person name="Peng R."/>
            <person name="Zhang X."/>
            <person name="Liu F."/>
        </authorList>
    </citation>
    <scope>NUCLEOTIDE SEQUENCE [LARGE SCALE GENOMIC DNA]</scope>
    <source>
        <strain evidence="3">cv. PA1801</strain>
    </source>
</reference>
<dbReference type="InterPro" id="IPR002156">
    <property type="entry name" value="RNaseH_domain"/>
</dbReference>
<dbReference type="Proteomes" id="UP000325315">
    <property type="component" value="Unassembled WGS sequence"/>
</dbReference>
<dbReference type="PANTHER" id="PTHR47074:SF61">
    <property type="entry name" value="RNASE H TYPE-1 DOMAIN-CONTAINING PROTEIN"/>
    <property type="match status" value="1"/>
</dbReference>
<keyword evidence="3" id="KW-1185">Reference proteome</keyword>
<dbReference type="InterPro" id="IPR052929">
    <property type="entry name" value="RNase_H-like_EbsB-rel"/>
</dbReference>
<feature type="domain" description="RNase H type-1" evidence="1">
    <location>
        <begin position="65"/>
        <end position="175"/>
    </location>
</feature>
<protein>
    <submittedName>
        <fullName evidence="2">Cinnamoyl-CoA reductase 1-like</fullName>
    </submittedName>
</protein>
<dbReference type="EMBL" id="SMMG02000007">
    <property type="protein sequence ID" value="KAA3465500.1"/>
    <property type="molecule type" value="Genomic_DNA"/>
</dbReference>
<evidence type="ECO:0000313" key="3">
    <source>
        <dbReference type="Proteomes" id="UP000325315"/>
    </source>
</evidence>
<sequence length="207" mass="23807">MHYLLEKNSNSQIKCIVCTVWGLWSTRNKLLHENKEIERENRKVHVNIVAYENWRPPDDLNVKINFDAAFERQNNRSCTGIVIRNSSGKNTYQQCSQQKLSHASRRLDLVAESRFLRVEIEGDTLAIIRKLQSEEEDGSEIRAYIVDAKKLCSNFITCDFRHARRQKNKVAHLLEKEGLKENENMHLSSGLSSAVVRAVEINKQGGG</sequence>
<evidence type="ECO:0000313" key="2">
    <source>
        <dbReference type="EMBL" id="KAA3465500.1"/>
    </source>
</evidence>
<dbReference type="OrthoDB" id="994285at2759"/>
<dbReference type="CDD" id="cd06222">
    <property type="entry name" value="RNase_H_like"/>
    <property type="match status" value="1"/>
</dbReference>
<gene>
    <name evidence="2" type="ORF">EPI10_000659</name>
</gene>
<name>A0A5B6V8K6_9ROSI</name>
<dbReference type="InterPro" id="IPR044730">
    <property type="entry name" value="RNase_H-like_dom_plant"/>
</dbReference>
<accession>A0A5B6V8K6</accession>
<dbReference type="GO" id="GO:0003676">
    <property type="term" value="F:nucleic acid binding"/>
    <property type="evidence" value="ECO:0007669"/>
    <property type="project" value="InterPro"/>
</dbReference>
<dbReference type="Gene3D" id="3.30.420.10">
    <property type="entry name" value="Ribonuclease H-like superfamily/Ribonuclease H"/>
    <property type="match status" value="1"/>
</dbReference>
<dbReference type="AlphaFoldDB" id="A0A5B6V8K6"/>
<proteinExistence type="predicted"/>
<evidence type="ECO:0000259" key="1">
    <source>
        <dbReference type="Pfam" id="PF13456"/>
    </source>
</evidence>
<dbReference type="Pfam" id="PF13456">
    <property type="entry name" value="RVT_3"/>
    <property type="match status" value="1"/>
</dbReference>